<dbReference type="Gene3D" id="3.90.226.10">
    <property type="entry name" value="2-enoyl-CoA Hydratase, Chain A, domain 1"/>
    <property type="match status" value="1"/>
</dbReference>
<dbReference type="SUPFAM" id="SSF52096">
    <property type="entry name" value="ClpP/crotonase"/>
    <property type="match status" value="1"/>
</dbReference>
<feature type="transmembrane region" description="Helical" evidence="2">
    <location>
        <begin position="12"/>
        <end position="32"/>
    </location>
</feature>
<reference evidence="3 4" key="1">
    <citation type="submission" date="2024-02" db="EMBL/GenBank/DDBJ databases">
        <title>Roseovarius strain W115 nov., isolated from a marine algae.</title>
        <authorList>
            <person name="Lee M.W."/>
            <person name="Lee J.K."/>
            <person name="Kim J.M."/>
            <person name="Choi D.G."/>
            <person name="Baek J.H."/>
            <person name="Bayburt H."/>
            <person name="Jung J.J."/>
            <person name="Han D.M."/>
            <person name="Jeon C.O."/>
        </authorList>
    </citation>
    <scope>NUCLEOTIDE SEQUENCE [LARGE SCALE GENOMIC DNA]</scope>
    <source>
        <strain evidence="3 4">W115</strain>
    </source>
</reference>
<evidence type="ECO:0000256" key="2">
    <source>
        <dbReference type="SAM" id="Phobius"/>
    </source>
</evidence>
<feature type="compositionally biased region" description="Basic and acidic residues" evidence="1">
    <location>
        <begin position="57"/>
        <end position="78"/>
    </location>
</feature>
<evidence type="ECO:0000256" key="1">
    <source>
        <dbReference type="SAM" id="MobiDB-lite"/>
    </source>
</evidence>
<accession>A0ABZ2TGV0</accession>
<proteinExistence type="predicted"/>
<keyword evidence="2" id="KW-0472">Membrane</keyword>
<evidence type="ECO:0008006" key="5">
    <source>
        <dbReference type="Google" id="ProtNLM"/>
    </source>
</evidence>
<feature type="region of interest" description="Disordered" evidence="1">
    <location>
        <begin position="44"/>
        <end position="83"/>
    </location>
</feature>
<name>A0ABZ2TGV0_9RHOB</name>
<protein>
    <recommendedName>
        <fullName evidence="5">Periplasmic protein-like protein</fullName>
    </recommendedName>
</protein>
<dbReference type="RefSeq" id="WP_317055599.1">
    <property type="nucleotide sequence ID" value="NZ_CP146606.1"/>
</dbReference>
<keyword evidence="2" id="KW-0812">Transmembrane</keyword>
<organism evidence="3 4">
    <name type="scientific">Roseovarius rhodophyticola</name>
    <dbReference type="NCBI Taxonomy" id="3080827"/>
    <lineage>
        <taxon>Bacteria</taxon>
        <taxon>Pseudomonadati</taxon>
        <taxon>Pseudomonadota</taxon>
        <taxon>Alphaproteobacteria</taxon>
        <taxon>Rhodobacterales</taxon>
        <taxon>Roseobacteraceae</taxon>
        <taxon>Roseovarius</taxon>
    </lineage>
</organism>
<gene>
    <name evidence="3" type="ORF">RZS32_003255</name>
</gene>
<sequence length="255" mass="27739">MSKDPKPKGPLVARVLTAVLVFQLAIGAFLVLGDVQQARLALPGFGPDAPSLSEPVRPGDQRRIFNPGRDRPATRPARDPGQLPDRLVLTKVENATYRLEGDVSEGDADRVIKLLQDARPAPEWLILQSPGGVVSDALELGRYIRQSGINTRMLSGEYCYSACPYILMGGVERDVHGNAQVGVHQHYFGESTLLPASFAVEDIQAGQGEVMLYLDEMGIDPLIMVPALTTPPDEIYVLLPEELRKFGVVDSVDAQ</sequence>
<keyword evidence="2" id="KW-1133">Transmembrane helix</keyword>
<evidence type="ECO:0000313" key="4">
    <source>
        <dbReference type="Proteomes" id="UP001281305"/>
    </source>
</evidence>
<dbReference type="InterPro" id="IPR029045">
    <property type="entry name" value="ClpP/crotonase-like_dom_sf"/>
</dbReference>
<dbReference type="Proteomes" id="UP001281305">
    <property type="component" value="Chromosome"/>
</dbReference>
<keyword evidence="4" id="KW-1185">Reference proteome</keyword>
<dbReference type="EMBL" id="CP146606">
    <property type="protein sequence ID" value="WYK18917.1"/>
    <property type="molecule type" value="Genomic_DNA"/>
</dbReference>
<evidence type="ECO:0000313" key="3">
    <source>
        <dbReference type="EMBL" id="WYK18917.1"/>
    </source>
</evidence>